<gene>
    <name evidence="1" type="ORF">NDM98_02410</name>
</gene>
<dbReference type="Proteomes" id="UP001203665">
    <property type="component" value="Unassembled WGS sequence"/>
</dbReference>
<comment type="caution">
    <text evidence="1">The sequence shown here is derived from an EMBL/GenBank/DDBJ whole genome shotgun (WGS) entry which is preliminary data.</text>
</comment>
<sequence>MSIWTRLLIPASSQRDFASFSMIEDVSRAVILILGKASASLTSSSPPPAPITRMDASARIDRLIRMADNVCKISYPGTFLVIVAWICLDF</sequence>
<dbReference type="EMBL" id="JAMQJY010000001">
    <property type="protein sequence ID" value="MCM2674477.1"/>
    <property type="molecule type" value="Genomic_DNA"/>
</dbReference>
<reference evidence="1" key="1">
    <citation type="submission" date="2022-06" db="EMBL/GenBank/DDBJ databases">
        <title>Alkalicoccobacillus porphyridii sp. nov., isolated from a marine red alga, Porphyridium purpureum and reclassification of Shouchella plakortidis and Shouchella gibsonii as Alkalicoccobacillus plakortidis comb. nov. and Alkalicoccobacillus gibsonii comb. nov.</title>
        <authorList>
            <person name="Kim K.H."/>
            <person name="Lee J.K."/>
            <person name="Han D.M."/>
            <person name="Baek J.H."/>
            <person name="Jeon C.O."/>
        </authorList>
    </citation>
    <scope>NUCLEOTIDE SEQUENCE</scope>
    <source>
        <strain evidence="1">DSM 19153</strain>
    </source>
</reference>
<evidence type="ECO:0000313" key="2">
    <source>
        <dbReference type="Proteomes" id="UP001203665"/>
    </source>
</evidence>
<name>A0ABT0XF19_9BACI</name>
<proteinExistence type="predicted"/>
<organism evidence="1 2">
    <name type="scientific">Alkalicoccobacillus plakortidis</name>
    <dbReference type="NCBI Taxonomy" id="444060"/>
    <lineage>
        <taxon>Bacteria</taxon>
        <taxon>Bacillati</taxon>
        <taxon>Bacillota</taxon>
        <taxon>Bacilli</taxon>
        <taxon>Bacillales</taxon>
        <taxon>Bacillaceae</taxon>
        <taxon>Alkalicoccobacillus</taxon>
    </lineage>
</organism>
<evidence type="ECO:0000313" key="1">
    <source>
        <dbReference type="EMBL" id="MCM2674477.1"/>
    </source>
</evidence>
<keyword evidence="2" id="KW-1185">Reference proteome</keyword>
<accession>A0ABT0XF19</accession>
<protein>
    <submittedName>
        <fullName evidence="1">Uncharacterized protein</fullName>
    </submittedName>
</protein>